<dbReference type="GeneID" id="26247748"/>
<dbReference type="PRINTS" id="PR01415">
    <property type="entry name" value="ANKYRIN"/>
</dbReference>
<dbReference type="EMBL" id="CP058933">
    <property type="protein sequence ID" value="QLI67600.1"/>
    <property type="molecule type" value="Genomic_DNA"/>
</dbReference>
<dbReference type="InterPro" id="IPR035994">
    <property type="entry name" value="Nucleoside_phosphorylase_sf"/>
</dbReference>
<feature type="repeat" description="ANK" evidence="3">
    <location>
        <begin position="893"/>
        <end position="925"/>
    </location>
</feature>
<dbReference type="RefSeq" id="XP_014539474.1">
    <property type="nucleotide sequence ID" value="XM_014683988.1"/>
</dbReference>
<feature type="domain" description="DUF7069" evidence="6">
    <location>
        <begin position="586"/>
        <end position="641"/>
    </location>
</feature>
<dbReference type="PANTHER" id="PTHR24198:SF165">
    <property type="entry name" value="ANKYRIN REPEAT-CONTAINING PROTEIN-RELATED"/>
    <property type="match status" value="1"/>
</dbReference>
<dbReference type="InterPro" id="IPR056884">
    <property type="entry name" value="NPHP3-like_N"/>
</dbReference>
<sequence>MNTPARDSYQIGWICALPMEVAAAKQMLDENFGILEDQDSKDTNSYTLGRVGRHFVVIAGQPAGQYGTTSATTVAVNMMRTFSRSLRIGLMVGIGGGIPSDNCDIRLGDIVVSYPEGTCGGVLQYDMGKVVTEGNLQRTGSLNSPPRSLLTAVANMSASALADDPTYPDYIEKAIQRNTRTQRNFGRPNASTDRLFQFEREHPTTAPTCDACLPEWEESRDTREEAYPQVHYGIIASGNAVMKHGATRERLRQETGALCFEMEAAGLMMDFPCIVIRGICDYADSHKNKQWQGYAALAAASYAKELLSYVPVVQVSHERLVTEICSEIVGEVKEINKGMERSFQQREVHHLENMQNALTKEQQRCHQAFKTSTYEQYKNINPDRADGTCRWVLENPQYLAWQKSSHNDLLWISADPGCGKSVLAKSLVDNDLKASTLVSVCYFFFKDNVEQNNLATALCAVLHQLFGMQPNLLRHALPSWQTNGTKLQKEVDELWRILVASISDPTYSSTVCIFDALDECRPSDRTQLIRKLETFYTQGHSAVRQSWLKFLVTSRPYGEIQEGFRPATRLFPHIHIRGEEENNLIHEEISLVVKIRVAEFGESLQLAPEIQQRLEHQLIQMEHRTYLWLYLAMDDIRTTFRNSLQPEEESIQLIPGSVSAAYAKILNRVPPNKASDVRLILQIIICARRPLTIEEMAIALGIARRTHFRTAAKTQLNPDGLDLKIRQLCGLFVFVNNSRVYLIHQTAREFLMNRSYYHEWSVDLNEAEELMSEVCARYLLFDAVNEANMGVSPSQITVKTSNFMWYAAKYWPDHVREISPQTDSQLDTCLDQLYDIPNPSFALWYPIFWGAMGPYLPRTQMDSIHLAAFNGHKNMVQKLIRGNKSRINQADEAGMSALHWASSRGHHEIVEILLDKGADVNFQGGIYGTALCAASSRGHTSIVQILLDKGADVNAKGGKGRSFDNALYAACEVGCDKIVQILLGRGAKVNVPGGFHGYALHAACDRGHIKIVQVLLDQGAEVNAQGGCMNTALQAACQGGHIKIVQALLDQGAEVNTQGGQYGNALAAASYTGHAQIAQILLDQGANVNAQGGHFGSALCAAASKGHLEIVQILLDNEAEVNDESEVGGDPSNALHEACRGGHMEVVQMLLDMGAEVKTQGGRYGNALQAASRRGCIDAVQILLDKGAEVNAQGGRYGNALQAASEGGHLNALRMLLDKGAEVYTQGGLHGNALQAASERGHVKITQVLLDKGEEANTPTGECGVAFQAASDGRPGKRMRLNRNNPAPVFNLSNLD</sequence>
<gene>
    <name evidence="8" type="primary">ANKHD1_1</name>
    <name evidence="8" type="ORF">G6M90_00g030570</name>
</gene>
<evidence type="ECO:0000313" key="9">
    <source>
        <dbReference type="Proteomes" id="UP000510686"/>
    </source>
</evidence>
<organism evidence="8 9">
    <name type="scientific">Metarhizium brunneum</name>
    <dbReference type="NCBI Taxonomy" id="500148"/>
    <lineage>
        <taxon>Eukaryota</taxon>
        <taxon>Fungi</taxon>
        <taxon>Dikarya</taxon>
        <taxon>Ascomycota</taxon>
        <taxon>Pezizomycotina</taxon>
        <taxon>Sordariomycetes</taxon>
        <taxon>Hypocreomycetidae</taxon>
        <taxon>Hypocreales</taxon>
        <taxon>Clavicipitaceae</taxon>
        <taxon>Metarhizium</taxon>
    </lineage>
</organism>
<feature type="repeat" description="ANK" evidence="3">
    <location>
        <begin position="1163"/>
        <end position="1195"/>
    </location>
</feature>
<dbReference type="PANTHER" id="PTHR24198">
    <property type="entry name" value="ANKYRIN REPEAT AND PROTEIN KINASE DOMAIN-CONTAINING PROTEIN"/>
    <property type="match status" value="1"/>
</dbReference>
<dbReference type="Pfam" id="PF24883">
    <property type="entry name" value="NPHP3_N"/>
    <property type="match status" value="1"/>
</dbReference>
<dbReference type="KEGG" id="mbrn:26247748"/>
<feature type="repeat" description="ANK" evidence="3">
    <location>
        <begin position="1028"/>
        <end position="1060"/>
    </location>
</feature>
<dbReference type="Gene3D" id="3.40.50.300">
    <property type="entry name" value="P-loop containing nucleotide triphosphate hydrolases"/>
    <property type="match status" value="1"/>
</dbReference>
<evidence type="ECO:0000256" key="1">
    <source>
        <dbReference type="ARBA" id="ARBA00022737"/>
    </source>
</evidence>
<evidence type="ECO:0000259" key="5">
    <source>
        <dbReference type="Pfam" id="PF22939"/>
    </source>
</evidence>
<protein>
    <submittedName>
        <fullName evidence="8">Ankyrin repeat and KH domain-containing protein 1</fullName>
    </submittedName>
</protein>
<keyword evidence="9" id="KW-1185">Reference proteome</keyword>
<dbReference type="PROSITE" id="PS50088">
    <property type="entry name" value="ANK_REPEAT"/>
    <property type="match status" value="8"/>
</dbReference>
<dbReference type="InterPro" id="IPR055497">
    <property type="entry name" value="DUF7069"/>
</dbReference>
<dbReference type="SUPFAM" id="SSF48403">
    <property type="entry name" value="Ankyrin repeat"/>
    <property type="match status" value="1"/>
</dbReference>
<evidence type="ECO:0000259" key="4">
    <source>
        <dbReference type="Pfam" id="PF01048"/>
    </source>
</evidence>
<evidence type="ECO:0000313" key="8">
    <source>
        <dbReference type="EMBL" id="QLI67600.1"/>
    </source>
</evidence>
<feature type="domain" description="GPI inositol-deacylase winged helix" evidence="5">
    <location>
        <begin position="677"/>
        <end position="761"/>
    </location>
</feature>
<feature type="repeat" description="ANK" evidence="3">
    <location>
        <begin position="1130"/>
        <end position="1162"/>
    </location>
</feature>
<dbReference type="OrthoDB" id="4959772at2759"/>
<evidence type="ECO:0000259" key="6">
    <source>
        <dbReference type="Pfam" id="PF23239"/>
    </source>
</evidence>
<accession>A0A7D5YPN6</accession>
<dbReference type="SMART" id="SM00248">
    <property type="entry name" value="ANK"/>
    <property type="match status" value="12"/>
</dbReference>
<dbReference type="Gene3D" id="1.25.40.20">
    <property type="entry name" value="Ankyrin repeat-containing domain"/>
    <property type="match status" value="3"/>
</dbReference>
<reference evidence="8 9" key="1">
    <citation type="submission" date="2020-07" db="EMBL/GenBank/DDBJ databases">
        <title>Telomere length de novo assembly of all 7 chromosomes of the fungus, Metarhizium brunneum, using a novel assembly pipeline.</title>
        <authorList>
            <person name="Saud z."/>
            <person name="Kortsinoglou A."/>
            <person name="Kouvelis V.N."/>
            <person name="Butt T.M."/>
        </authorList>
    </citation>
    <scope>NUCLEOTIDE SEQUENCE [LARGE SCALE GENOMIC DNA]</scope>
    <source>
        <strain evidence="8 9">4556</strain>
    </source>
</reference>
<dbReference type="Pfam" id="PF12796">
    <property type="entry name" value="Ank_2"/>
    <property type="match status" value="3"/>
</dbReference>
<dbReference type="InterPro" id="IPR002110">
    <property type="entry name" value="Ankyrin_rpt"/>
</dbReference>
<keyword evidence="1" id="KW-0677">Repeat</keyword>
<dbReference type="Proteomes" id="UP000510686">
    <property type="component" value="Chromosome 2"/>
</dbReference>
<dbReference type="Pfam" id="PF01048">
    <property type="entry name" value="PNP_UDP_1"/>
    <property type="match status" value="1"/>
</dbReference>
<dbReference type="Pfam" id="PF22939">
    <property type="entry name" value="WHD_GPIID"/>
    <property type="match status" value="1"/>
</dbReference>
<feature type="repeat" description="ANK" evidence="3">
    <location>
        <begin position="1094"/>
        <end position="1126"/>
    </location>
</feature>
<name>A0A7D5YPN6_9HYPO</name>
<feature type="repeat" description="ANK" evidence="3">
    <location>
        <begin position="929"/>
        <end position="958"/>
    </location>
</feature>
<feature type="repeat" description="ANK" evidence="3">
    <location>
        <begin position="1061"/>
        <end position="1093"/>
    </location>
</feature>
<proteinExistence type="predicted"/>
<dbReference type="GO" id="GO:0005737">
    <property type="term" value="C:cytoplasm"/>
    <property type="evidence" value="ECO:0007669"/>
    <property type="project" value="TreeGrafter"/>
</dbReference>
<dbReference type="InterPro" id="IPR054471">
    <property type="entry name" value="GPIID_WHD"/>
</dbReference>
<feature type="domain" description="Nephrocystin 3-like N-terminal" evidence="7">
    <location>
        <begin position="387"/>
        <end position="555"/>
    </location>
</feature>
<feature type="repeat" description="ANK" evidence="3">
    <location>
        <begin position="999"/>
        <end position="1027"/>
    </location>
</feature>
<evidence type="ECO:0000256" key="2">
    <source>
        <dbReference type="ARBA" id="ARBA00023043"/>
    </source>
</evidence>
<dbReference type="Gene3D" id="3.40.50.1580">
    <property type="entry name" value="Nucleoside phosphorylase domain"/>
    <property type="match status" value="1"/>
</dbReference>
<dbReference type="InterPro" id="IPR000845">
    <property type="entry name" value="Nucleoside_phosphorylase_d"/>
</dbReference>
<keyword evidence="2 3" id="KW-0040">ANK repeat</keyword>
<dbReference type="InterPro" id="IPR036770">
    <property type="entry name" value="Ankyrin_rpt-contain_sf"/>
</dbReference>
<dbReference type="InterPro" id="IPR027417">
    <property type="entry name" value="P-loop_NTPase"/>
</dbReference>
<dbReference type="SUPFAM" id="SSF53167">
    <property type="entry name" value="Purine and uridine phosphorylases"/>
    <property type="match status" value="1"/>
</dbReference>
<evidence type="ECO:0000256" key="3">
    <source>
        <dbReference type="PROSITE-ProRule" id="PRU00023"/>
    </source>
</evidence>
<evidence type="ECO:0000259" key="7">
    <source>
        <dbReference type="Pfam" id="PF24883"/>
    </source>
</evidence>
<dbReference type="GO" id="GO:0009116">
    <property type="term" value="P:nucleoside metabolic process"/>
    <property type="evidence" value="ECO:0007669"/>
    <property type="project" value="InterPro"/>
</dbReference>
<dbReference type="Pfam" id="PF23239">
    <property type="entry name" value="DUF7069"/>
    <property type="match status" value="1"/>
</dbReference>
<feature type="domain" description="Nucleoside phosphorylase" evidence="4">
    <location>
        <begin position="11"/>
        <end position="291"/>
    </location>
</feature>
<dbReference type="GO" id="GO:0003824">
    <property type="term" value="F:catalytic activity"/>
    <property type="evidence" value="ECO:0007669"/>
    <property type="project" value="InterPro"/>
</dbReference>
<dbReference type="PROSITE" id="PS50297">
    <property type="entry name" value="ANK_REP_REGION"/>
    <property type="match status" value="5"/>
</dbReference>
<dbReference type="Pfam" id="PF13637">
    <property type="entry name" value="Ank_4"/>
    <property type="match status" value="1"/>
</dbReference>